<comment type="caution">
    <text evidence="3">The sequence shown here is derived from an EMBL/GenBank/DDBJ whole genome shotgun (WGS) entry which is preliminary data.</text>
</comment>
<sequence>MVVTPRAIQIAKEKAQAESTIAEEKAQAEVILHALQEAEVAIELAMEKARRLAEEEAELAARIEAAAAALIAEEDAAELASRIEAVLANEEEEEELASRIEAVLAEEEEEELASRIEAVLAKEEEEEELASRIEAVLADGGMQVPPLVDEAAAKAAWLASHEPPMVVTARTIEAHTEARAEKGIEGILSAVESTLSQLEAGDAAELVSGVLGIEAAATNEATIRQCHVLVFGPTSINTPEMQQAAGGTQVEVAETAIEEVEKEPSDAKLATRLLEVLGEGGFDITPMDGTAAAPGAETVEQHSSADTDAVAPLVSSVCEELQLQEGPPSEAAVEAQAAADAQAAANAQAGFEETIATSNAMVFGAQAEAEVDEVELESRADGVSEAETAETELATEAEVVMFKAEAEARFNVERDAETEPQAPAAPSSEKEAYEMTTTASALNDGSAEDNEADAELVSRIEAVLADGGMQVPPLRKPMTVATPKLEPQAEADVDVKAGAVARSTSDVGEAAPVEAEEVLRSMVSAAERKEVDKLTAADPTKLYTPRVHELLRAVQRMRHEVKATRDGGEVGLMLRAIMLDVEELGAASSLERLRSDAQAMHLCSILRERPSLLLGPLLPQLERLDGALFAFVHKHMQALAATVTGAVHLVVHEEAPRGVLAQVEYAEYVDRARLNAAKAAGDATLWLRAAQAASDATLGGTERRWTAPVQVVSRTRGLHRLRSNRHSRVRLIMRWVAPDT</sequence>
<gene>
    <name evidence="3" type="ORF">Ctob_000996</name>
</gene>
<organism evidence="3 4">
    <name type="scientific">Chrysochromulina tobinii</name>
    <dbReference type="NCBI Taxonomy" id="1460289"/>
    <lineage>
        <taxon>Eukaryota</taxon>
        <taxon>Haptista</taxon>
        <taxon>Haptophyta</taxon>
        <taxon>Prymnesiophyceae</taxon>
        <taxon>Prymnesiales</taxon>
        <taxon>Chrysochromulinaceae</taxon>
        <taxon>Chrysochromulina</taxon>
    </lineage>
</organism>
<reference evidence="4" key="1">
    <citation type="journal article" date="2015" name="PLoS Genet.">
        <title>Genome Sequence and Transcriptome Analyses of Chrysochromulina tobin: Metabolic Tools for Enhanced Algal Fitness in the Prominent Order Prymnesiales (Haptophyceae).</title>
        <authorList>
            <person name="Hovde B.T."/>
            <person name="Deodato C.R."/>
            <person name="Hunsperger H.M."/>
            <person name="Ryken S.A."/>
            <person name="Yost W."/>
            <person name="Jha R.K."/>
            <person name="Patterson J."/>
            <person name="Monnat R.J. Jr."/>
            <person name="Barlow S.B."/>
            <person name="Starkenburg S.R."/>
            <person name="Cattolico R.A."/>
        </authorList>
    </citation>
    <scope>NUCLEOTIDE SEQUENCE</scope>
    <source>
        <strain evidence="4">CCMP291</strain>
    </source>
</reference>
<feature type="coiled-coil region" evidence="1">
    <location>
        <begin position="7"/>
        <end position="126"/>
    </location>
</feature>
<accession>A0A0M0JCQ5</accession>
<keyword evidence="4" id="KW-1185">Reference proteome</keyword>
<evidence type="ECO:0000313" key="3">
    <source>
        <dbReference type="EMBL" id="KOO24376.1"/>
    </source>
</evidence>
<dbReference type="Proteomes" id="UP000037460">
    <property type="component" value="Unassembled WGS sequence"/>
</dbReference>
<evidence type="ECO:0000313" key="4">
    <source>
        <dbReference type="Proteomes" id="UP000037460"/>
    </source>
</evidence>
<keyword evidence="1" id="KW-0175">Coiled coil</keyword>
<protein>
    <submittedName>
        <fullName evidence="3">Uncharacterized protein</fullName>
    </submittedName>
</protein>
<dbReference type="EMBL" id="JWZX01003100">
    <property type="protein sequence ID" value="KOO24376.1"/>
    <property type="molecule type" value="Genomic_DNA"/>
</dbReference>
<evidence type="ECO:0000256" key="1">
    <source>
        <dbReference type="SAM" id="Coils"/>
    </source>
</evidence>
<proteinExistence type="predicted"/>
<evidence type="ECO:0000256" key="2">
    <source>
        <dbReference type="SAM" id="MobiDB-lite"/>
    </source>
</evidence>
<feature type="region of interest" description="Disordered" evidence="2">
    <location>
        <begin position="411"/>
        <end position="447"/>
    </location>
</feature>
<dbReference type="AlphaFoldDB" id="A0A0M0JCQ5"/>
<name>A0A0M0JCQ5_9EUKA</name>